<accession>A0ABT0H9S4</accession>
<name>A0ABT0H9S4_9FLAO</name>
<evidence type="ECO:0000259" key="1">
    <source>
        <dbReference type="Pfam" id="PF08332"/>
    </source>
</evidence>
<dbReference type="RefSeq" id="WP_248413131.1">
    <property type="nucleotide sequence ID" value="NZ_JALPQF010000010.1"/>
</dbReference>
<dbReference type="Gene3D" id="3.10.450.50">
    <property type="match status" value="1"/>
</dbReference>
<organism evidence="2 3">
    <name type="scientific">Psychroserpens algicola</name>
    <dbReference type="NCBI Taxonomy" id="1719034"/>
    <lineage>
        <taxon>Bacteria</taxon>
        <taxon>Pseudomonadati</taxon>
        <taxon>Bacteroidota</taxon>
        <taxon>Flavobacteriia</taxon>
        <taxon>Flavobacteriales</taxon>
        <taxon>Flavobacteriaceae</taxon>
        <taxon>Psychroserpens</taxon>
    </lineage>
</organism>
<evidence type="ECO:0000313" key="3">
    <source>
        <dbReference type="Proteomes" id="UP001203687"/>
    </source>
</evidence>
<sequence>MKLITKTLLLLSVFICLSCKKDIKHKTSKDTSDYKTEFVAVLQKHLDAVSQKDLSTLETTLSPSGKMQLILPQTEVTNTVKEFVEYHREWFKDTTWSFKTKIKDTTIQPAMGIAIVEIVYSEPERDGKPYFNRMTISYALEKQNGIWYVIKDHASSIEKSTD</sequence>
<gene>
    <name evidence="2" type="ORF">MUY34_10875</name>
</gene>
<dbReference type="InterPro" id="IPR013543">
    <property type="entry name" value="Ca/CaM-dep_prot_kinase-assoc"/>
</dbReference>
<keyword evidence="3" id="KW-1185">Reference proteome</keyword>
<dbReference type="EMBL" id="JALPQF010000010">
    <property type="protein sequence ID" value="MCK8481129.1"/>
    <property type="molecule type" value="Genomic_DNA"/>
</dbReference>
<comment type="caution">
    <text evidence="2">The sequence shown here is derived from an EMBL/GenBank/DDBJ whole genome shotgun (WGS) entry which is preliminary data.</text>
</comment>
<dbReference type="InterPro" id="IPR032710">
    <property type="entry name" value="NTF2-like_dom_sf"/>
</dbReference>
<dbReference type="SUPFAM" id="SSF54427">
    <property type="entry name" value="NTF2-like"/>
    <property type="match status" value="1"/>
</dbReference>
<reference evidence="2" key="1">
    <citation type="submission" date="2022-04" db="EMBL/GenBank/DDBJ databases">
        <authorList>
            <person name="Ren T."/>
        </authorList>
    </citation>
    <scope>NUCLEOTIDE SEQUENCE</scope>
    <source>
        <strain evidence="2">F63249</strain>
    </source>
</reference>
<feature type="domain" description="Calcium/calmodulin-dependent protein kinase II association-domain" evidence="1">
    <location>
        <begin position="35"/>
        <end position="156"/>
    </location>
</feature>
<evidence type="ECO:0000313" key="2">
    <source>
        <dbReference type="EMBL" id="MCK8481129.1"/>
    </source>
</evidence>
<dbReference type="Proteomes" id="UP001203687">
    <property type="component" value="Unassembled WGS sequence"/>
</dbReference>
<dbReference type="Pfam" id="PF08332">
    <property type="entry name" value="CaMKII_AD"/>
    <property type="match status" value="1"/>
</dbReference>
<protein>
    <submittedName>
        <fullName evidence="2">Nuclear transport factor 2 family protein</fullName>
    </submittedName>
</protein>
<proteinExistence type="predicted"/>